<keyword evidence="3" id="KW-1185">Reference proteome</keyword>
<dbReference type="Proteomes" id="UP001058860">
    <property type="component" value="Chromosome"/>
</dbReference>
<evidence type="ECO:0000259" key="1">
    <source>
        <dbReference type="Pfam" id="PF04480"/>
    </source>
</evidence>
<keyword evidence="2" id="KW-0255">Endonuclease</keyword>
<protein>
    <submittedName>
        <fullName evidence="2">Endonuclease domain-containing protein</fullName>
    </submittedName>
</protein>
<dbReference type="EMBL" id="CP088295">
    <property type="protein sequence ID" value="UUY05469.1"/>
    <property type="molecule type" value="Genomic_DNA"/>
</dbReference>
<keyword evidence="2" id="KW-0378">Hydrolase</keyword>
<reference evidence="3" key="1">
    <citation type="submission" date="2021-11" db="EMBL/GenBank/DDBJ databases">
        <title>Cultivation dependent microbiological survey of springs from the worlds oldest radium mine currently devoted to the extraction of radon-saturated water.</title>
        <authorList>
            <person name="Kapinusova G."/>
            <person name="Smrhova T."/>
            <person name="Strejcek M."/>
            <person name="Suman J."/>
            <person name="Jani K."/>
            <person name="Pajer P."/>
            <person name="Uhlik O."/>
        </authorList>
    </citation>
    <scope>NUCLEOTIDE SEQUENCE [LARGE SCALE GENOMIC DNA]</scope>
    <source>
        <strain evidence="3">J379</strain>
    </source>
</reference>
<sequence length="310" mass="34408">MPPLPDPISIDQAIAAIAARQRGLITRPQLYELGLNADQVKYRVRRGRLHRLYRDVFAVGHRGLEADALRLAAVFACGDGAVLSHLAAAAEFGIRPRRGGLIDVTVPTRNGRDAPEHVRLHRVANLPPGEVVLRGVLQLTSPARTFVDCSATLHDREVARMLDAAWTRRLINWDAIERALGAPRPGVARLRRVINTHTPGEDTTRSRAEERLRRLVLASPLPRPQLNVPMGPWELDLLWPEHRLVVEVDSSAYHDSPWAKARDVRKDGWLTARGYRVLRIPSPLIRSDPQQVLALIAGALSYGSGREPGT</sequence>
<dbReference type="SUPFAM" id="SSF52980">
    <property type="entry name" value="Restriction endonuclease-like"/>
    <property type="match status" value="1"/>
</dbReference>
<gene>
    <name evidence="2" type="ORF">LRS13_08100</name>
</gene>
<dbReference type="Pfam" id="PF04480">
    <property type="entry name" value="DUF559"/>
    <property type="match status" value="1"/>
</dbReference>
<feature type="domain" description="DUF559" evidence="1">
    <location>
        <begin position="225"/>
        <end position="299"/>
    </location>
</feature>
<dbReference type="RefSeq" id="WP_353865925.1">
    <property type="nucleotide sequence ID" value="NZ_CP088295.1"/>
</dbReference>
<organism evidence="2 3">
    <name type="scientific">Svornostia abyssi</name>
    <dbReference type="NCBI Taxonomy" id="2898438"/>
    <lineage>
        <taxon>Bacteria</taxon>
        <taxon>Bacillati</taxon>
        <taxon>Actinomycetota</taxon>
        <taxon>Thermoleophilia</taxon>
        <taxon>Solirubrobacterales</taxon>
        <taxon>Baekduiaceae</taxon>
        <taxon>Svornostia</taxon>
    </lineage>
</organism>
<dbReference type="InterPro" id="IPR011335">
    <property type="entry name" value="Restrct_endonuc-II-like"/>
</dbReference>
<evidence type="ECO:0000313" key="2">
    <source>
        <dbReference type="EMBL" id="UUY05469.1"/>
    </source>
</evidence>
<evidence type="ECO:0000313" key="3">
    <source>
        <dbReference type="Proteomes" id="UP001058860"/>
    </source>
</evidence>
<accession>A0ABY5PLB5</accession>
<proteinExistence type="predicted"/>
<keyword evidence="2" id="KW-0540">Nuclease</keyword>
<dbReference type="GO" id="GO:0004519">
    <property type="term" value="F:endonuclease activity"/>
    <property type="evidence" value="ECO:0007669"/>
    <property type="project" value="UniProtKB-KW"/>
</dbReference>
<name>A0ABY5PLB5_9ACTN</name>
<dbReference type="InterPro" id="IPR007569">
    <property type="entry name" value="DUF559"/>
</dbReference>
<dbReference type="Gene3D" id="3.40.960.10">
    <property type="entry name" value="VSR Endonuclease"/>
    <property type="match status" value="1"/>
</dbReference>